<protein>
    <submittedName>
        <fullName evidence="2">Uncharacterized protein</fullName>
    </submittedName>
</protein>
<dbReference type="EMBL" id="LT629692">
    <property type="protein sequence ID" value="SDG71656.1"/>
    <property type="molecule type" value="Genomic_DNA"/>
</dbReference>
<name>A0A1G7WI83_9MICO</name>
<evidence type="ECO:0000313" key="3">
    <source>
        <dbReference type="Proteomes" id="UP000199009"/>
    </source>
</evidence>
<evidence type="ECO:0000313" key="2">
    <source>
        <dbReference type="EMBL" id="SDG71656.1"/>
    </source>
</evidence>
<feature type="transmembrane region" description="Helical" evidence="1">
    <location>
        <begin position="112"/>
        <end position="137"/>
    </location>
</feature>
<organism evidence="2 3">
    <name type="scientific">Microbacterium pygmaeum</name>
    <dbReference type="NCBI Taxonomy" id="370764"/>
    <lineage>
        <taxon>Bacteria</taxon>
        <taxon>Bacillati</taxon>
        <taxon>Actinomycetota</taxon>
        <taxon>Actinomycetes</taxon>
        <taxon>Micrococcales</taxon>
        <taxon>Microbacteriaceae</taxon>
        <taxon>Microbacterium</taxon>
    </lineage>
</organism>
<keyword evidence="1" id="KW-1133">Transmembrane helix</keyword>
<keyword evidence="3" id="KW-1185">Reference proteome</keyword>
<feature type="transmembrane region" description="Helical" evidence="1">
    <location>
        <begin position="149"/>
        <end position="167"/>
    </location>
</feature>
<dbReference type="Proteomes" id="UP000199009">
    <property type="component" value="Chromosome I"/>
</dbReference>
<gene>
    <name evidence="2" type="ORF">SAMN04489810_1085</name>
</gene>
<feature type="transmembrane region" description="Helical" evidence="1">
    <location>
        <begin position="55"/>
        <end position="76"/>
    </location>
</feature>
<accession>A0A1G7WI83</accession>
<keyword evidence="1" id="KW-0472">Membrane</keyword>
<feature type="transmembrane region" description="Helical" evidence="1">
    <location>
        <begin position="88"/>
        <end position="106"/>
    </location>
</feature>
<reference evidence="2 3" key="1">
    <citation type="submission" date="2016-10" db="EMBL/GenBank/DDBJ databases">
        <authorList>
            <person name="de Groot N.N."/>
        </authorList>
    </citation>
    <scope>NUCLEOTIDE SEQUENCE [LARGE SCALE GENOMIC DNA]</scope>
    <source>
        <strain evidence="2 3">DSM 23142</strain>
    </source>
</reference>
<proteinExistence type="predicted"/>
<dbReference type="AlphaFoldDB" id="A0A1G7WI83"/>
<evidence type="ECO:0000256" key="1">
    <source>
        <dbReference type="SAM" id="Phobius"/>
    </source>
</evidence>
<dbReference type="STRING" id="370764.SAMN04489810_1085"/>
<keyword evidence="1" id="KW-0812">Transmembrane</keyword>
<sequence>MMQTMTMNSAARVAEQSSTSGASSPSWHAPAAWGAGLMQIALGAGAVIADSSGAVSRATGSLLIAMGLAALVWGGVSLARARLVLPRIVVGVALAGIVILAAALALDPVRISVFAVAAASVLLIAVALAAVAALRRAGTGRADAASPRIVELLIAAVLVAALVTPALSATEAGRLAPDHGSHGVMVDPSHH</sequence>
<feature type="transmembrane region" description="Helical" evidence="1">
    <location>
        <begin position="31"/>
        <end position="49"/>
    </location>
</feature>